<dbReference type="PANTHER" id="PTHR39190:SF1">
    <property type="entry name" value="FLAGELLAR ASSEMBLY FACTOR FLIW"/>
    <property type="match status" value="1"/>
</dbReference>
<dbReference type="InterPro" id="IPR003775">
    <property type="entry name" value="Flagellar_assembly_factor_FliW"/>
</dbReference>
<protein>
    <recommendedName>
        <fullName evidence="6">Flagellar assembly factor FliW</fullName>
    </recommendedName>
</protein>
<keyword evidence="3" id="KW-0810">Translation regulation</keyword>
<proteinExistence type="predicted"/>
<dbReference type="Gene3D" id="2.30.290.10">
    <property type="entry name" value="BH3618-like"/>
    <property type="match status" value="1"/>
</dbReference>
<dbReference type="InterPro" id="IPR024046">
    <property type="entry name" value="Flagellar_assmbl_FliW_dom_sf"/>
</dbReference>
<evidence type="ECO:0000256" key="1">
    <source>
        <dbReference type="ARBA" id="ARBA00022490"/>
    </source>
</evidence>
<dbReference type="RefSeq" id="WP_344192459.1">
    <property type="nucleotide sequence ID" value="NZ_BAAARN010000001.1"/>
</dbReference>
<keyword evidence="2" id="KW-1005">Bacterial flagellum biogenesis</keyword>
<reference evidence="4 5" key="1">
    <citation type="journal article" date="2019" name="Int. J. Syst. Evol. Microbiol.">
        <title>The Global Catalogue of Microorganisms (GCM) 10K type strain sequencing project: providing services to taxonomists for standard genome sequencing and annotation.</title>
        <authorList>
            <consortium name="The Broad Institute Genomics Platform"/>
            <consortium name="The Broad Institute Genome Sequencing Center for Infectious Disease"/>
            <person name="Wu L."/>
            <person name="Ma J."/>
        </authorList>
    </citation>
    <scope>NUCLEOTIDE SEQUENCE [LARGE SCALE GENOMIC DNA]</scope>
    <source>
        <strain evidence="4 5">JCM 16378</strain>
    </source>
</reference>
<dbReference type="EMBL" id="BAAARN010000001">
    <property type="protein sequence ID" value="GAA2735731.1"/>
    <property type="molecule type" value="Genomic_DNA"/>
</dbReference>
<dbReference type="Proteomes" id="UP001501326">
    <property type="component" value="Unassembled WGS sequence"/>
</dbReference>
<evidence type="ECO:0000256" key="3">
    <source>
        <dbReference type="ARBA" id="ARBA00022845"/>
    </source>
</evidence>
<evidence type="ECO:0000256" key="2">
    <source>
        <dbReference type="ARBA" id="ARBA00022795"/>
    </source>
</evidence>
<keyword evidence="1" id="KW-0963">Cytoplasm</keyword>
<gene>
    <name evidence="4" type="ORF">GCM10009867_18760</name>
</gene>
<name>A0ABN3UNB6_9MICO</name>
<sequence>MTTAPRPQATELATIRLDEGLVGFPGTEHYSVIGGDGGVFELAPLDGDGPTFVTAVAGFFFPDYHPVLDDVTAQRLDLSDPDDALVLVIVTVGADISAAYGNLFAPVVVNTRTGAAEQVVLSGQDFPLRAPLVAAAAGR</sequence>
<evidence type="ECO:0000313" key="4">
    <source>
        <dbReference type="EMBL" id="GAA2735731.1"/>
    </source>
</evidence>
<comment type="caution">
    <text evidence="4">The sequence shown here is derived from an EMBL/GenBank/DDBJ whole genome shotgun (WGS) entry which is preliminary data.</text>
</comment>
<dbReference type="SUPFAM" id="SSF141457">
    <property type="entry name" value="BH3618-like"/>
    <property type="match status" value="1"/>
</dbReference>
<organism evidence="4 5">
    <name type="scientific">Pedococcus aerophilus</name>
    <dbReference type="NCBI Taxonomy" id="436356"/>
    <lineage>
        <taxon>Bacteria</taxon>
        <taxon>Bacillati</taxon>
        <taxon>Actinomycetota</taxon>
        <taxon>Actinomycetes</taxon>
        <taxon>Micrococcales</taxon>
        <taxon>Intrasporangiaceae</taxon>
        <taxon>Pedococcus</taxon>
    </lineage>
</organism>
<keyword evidence="5" id="KW-1185">Reference proteome</keyword>
<evidence type="ECO:0008006" key="6">
    <source>
        <dbReference type="Google" id="ProtNLM"/>
    </source>
</evidence>
<dbReference type="PANTHER" id="PTHR39190">
    <property type="entry name" value="FLAGELLAR ASSEMBLY FACTOR FLIW"/>
    <property type="match status" value="1"/>
</dbReference>
<accession>A0ABN3UNB6</accession>
<dbReference type="Pfam" id="PF02623">
    <property type="entry name" value="FliW"/>
    <property type="match status" value="1"/>
</dbReference>
<evidence type="ECO:0000313" key="5">
    <source>
        <dbReference type="Proteomes" id="UP001501326"/>
    </source>
</evidence>